<keyword evidence="3" id="KW-0732">Signal</keyword>
<keyword evidence="6" id="KW-1185">Reference proteome</keyword>
<feature type="domain" description="Hedgehog protein Hint" evidence="4">
    <location>
        <begin position="1742"/>
        <end position="1952"/>
    </location>
</feature>
<feature type="transmembrane region" description="Helical" evidence="2">
    <location>
        <begin position="1964"/>
        <end position="1985"/>
    </location>
</feature>
<dbReference type="SUPFAM" id="SSF51294">
    <property type="entry name" value="Hedgehog/intein (Hint) domain"/>
    <property type="match status" value="1"/>
</dbReference>
<feature type="transmembrane region" description="Helical" evidence="2">
    <location>
        <begin position="1992"/>
        <end position="2009"/>
    </location>
</feature>
<evidence type="ECO:0000313" key="5">
    <source>
        <dbReference type="EMBL" id="CAB9514841.1"/>
    </source>
</evidence>
<dbReference type="Proteomes" id="UP001153069">
    <property type="component" value="Unassembled WGS sequence"/>
</dbReference>
<protein>
    <submittedName>
        <fullName evidence="5">Protein hedgehog</fullName>
    </submittedName>
</protein>
<dbReference type="OrthoDB" id="5212at2759"/>
<sequence length="2017" mass="219279">MINRLDAPTLGRLLLLLAIVGTVVANANTNETTKVLLRRHRRLVLNQDGTLLNDVETTFPDLQQYDSLNEDATVQLYRFTDSNIPEGTTVRCSLDCTDTGSFSDAAISFKEGTLPTFYNDFNDRRTSDCVFTNDFTMTATVPLYVFLASSRSAGLVNGKIRCRTLPSTLSSDGTLADNVETSFADLTSYDAMNEDATVQVYKFTNSDVLDDTVVRCSLDCINDESFSSKTIAFHEGTLPITYDDRDSGSSGNCFFTRDYTMTSTLPLYIFVTSFESSGLVGGRIRCRTLPSTLSLDGILLDNQEITFADLATYDEMDEDGTVQVYQFTSSAIQDQTIVRCSLDCINDDSFSKVISFHEGTLPTTFTDRDNFRNSECLFTDDFTMTSIAPLFVFVASFERDGLVGGKIRCRALPSTLSSDGMLTDDVETTFADITQYDGMDEDGTVQVFQFTGSVIQDQTIVRCSLDCINDDSFSRTISFHEGTAPTTYDDRDQISFGDCFFSSDYTMDTIAPLFVFVTSFQGEGLVGGKIRCRALPSTLSSDGTLSDDVEVSFPNLPIYDPMDEDGTVQVYQFTGSAIQDETVVRCSLDCINDGGFSEIIAFHEGTLPTTYDDRDQRSFGTCFFVADYTMSSIAPLFVFVSGSTSGDDELVNGRIRCRALPQTLSSNGTLSDDVETTFADLSEYDPMDEDGTVQVYKFTNADVLDDTIVRCSLDCINDDSFSKTISFHEGSLPTIYDDADDRVFDDCFFTNDYTMRSVAPLFVFLTSRESNGIVGGKIRCRALPSTLSSDGTLADNVETSIADLPTYDAMDEDGTVQVYTFTSTDIPASTSIRCSLGCISEGTVTVSFHQGTLPTTYADRDGRTTGGCSFNAFFTTGSTTEPLYIFVTNFGNDGLIGGTITCTSGTFTPTPGPTTAAPAPTRNPVSGLAQDGILADNVETSFADLPQYDSSNEDGTIQLYKFTNQDIPDSIVVRCSLDCINTGNFDSRISFHQGTLPITLNDRDDSITGNCLFTNDYTMASTAPLYVFVTSIDSAGLVNGRIRCRSLPSTLTSDGTLADDVETSFADLPQYDPLDEDGTVQAYTFTSSNLPVGTVVRCSLDCTNTGSFDNRLSFNQGTLPATLTDRDDFNSAKNCPLVNEYTMASTEFLFVFVTNFDSAGLVNGRITCRALPSTLSSDGTLADDVETSFADLPQNDRMDEDGTVQVYKFTELDVPDATVVRCSLDCANTGSFDSEISFHQGSLPTDYDDRDRGNSGNCFFANAYTMASTAPLYVFVANFDDAGLVNGKIRCRALPSTLSSDGMLADNVETSFADLPQYDIMDEDGTIQLYSFTNGDLPDDTVVRCSLDCLNTGSFDSFIAFHQGSLPTTLNDRDRFDSGNCFFTDDYTMASTAPLFVFVANFDSAGLVDGRIRCRALPSTLSSDGILADNVETSFANLPTYDAMDEDGTIQLYNFTGSDIPDDTIVRCSLDCLNTGSFDNRISFRQGALPRTLADDSTFGASSGNCFFTDDFTLTSTAPLSVYVTNFDSAGLINGRIRCRSLPTTLASDGTLADGVETSFPNLPVYDPMDEDGTVQVYNFTNADIPGGTTVLCRLNCINAGTSDNSLRFLEGSLPQTLNQFFDGRSGNCPFQASYTLFNTAALYVFVTNFDDAGLIGGSLTCSTAPAPEPTPGPTSIPTRFPTPSPTNPPGPVPTPKPTQNPNNFTPRKPTPVPTLGPTPTQLPIEAPTVAPTILPTEAPTPTCFSEDSQVIVLGQGQTPMKDLKVRDKVLVGTQGNQTQYQEVYAFGHYDTSSPTDFLAIYTQPINHHYYYQPMEVSPGHLLFVHGKEVAVRADSVKAGDYLIQKTSTETASTTNDDSLLQVSRIESRTKIGAYMPLTKDGTIVVNGIAASAYVSILDDAPDIVQKYMAIMSEETLLHWWLAPYRLVCIHISAKLCENDYNEEGIAYWLAIGKYIAATGNHCWIGIQLVGLAVVTSFMAVFVALEVMVDHFWLAALAGLAALTVWVGRGPAGKKNL</sequence>
<dbReference type="PANTHER" id="PTHR46706">
    <property type="entry name" value="PROTEIN QUA-1-RELATED"/>
    <property type="match status" value="1"/>
</dbReference>
<reference evidence="5" key="1">
    <citation type="submission" date="2020-06" db="EMBL/GenBank/DDBJ databases">
        <authorList>
            <consortium name="Plant Systems Biology data submission"/>
        </authorList>
    </citation>
    <scope>NUCLEOTIDE SEQUENCE</scope>
    <source>
        <strain evidence="5">D6</strain>
    </source>
</reference>
<keyword evidence="2" id="KW-1133">Transmembrane helix</keyword>
<dbReference type="InterPro" id="IPR052140">
    <property type="entry name" value="Dev_Signal_Hedgehog-like"/>
</dbReference>
<comment type="caution">
    <text evidence="5">The sequence shown here is derived from an EMBL/GenBank/DDBJ whole genome shotgun (WGS) entry which is preliminary data.</text>
</comment>
<accession>A0A9N8HI54</accession>
<dbReference type="InterPro" id="IPR036844">
    <property type="entry name" value="Hint_dom_sf"/>
</dbReference>
<dbReference type="Gene3D" id="2.170.16.10">
    <property type="entry name" value="Hedgehog/Intein (Hint) domain"/>
    <property type="match status" value="1"/>
</dbReference>
<evidence type="ECO:0000313" key="6">
    <source>
        <dbReference type="Proteomes" id="UP001153069"/>
    </source>
</evidence>
<organism evidence="5 6">
    <name type="scientific">Seminavis robusta</name>
    <dbReference type="NCBI Taxonomy" id="568900"/>
    <lineage>
        <taxon>Eukaryota</taxon>
        <taxon>Sar</taxon>
        <taxon>Stramenopiles</taxon>
        <taxon>Ochrophyta</taxon>
        <taxon>Bacillariophyta</taxon>
        <taxon>Bacillariophyceae</taxon>
        <taxon>Bacillariophycidae</taxon>
        <taxon>Naviculales</taxon>
        <taxon>Naviculaceae</taxon>
        <taxon>Seminavis</taxon>
    </lineage>
</organism>
<name>A0A9N8HI54_9STRA</name>
<keyword evidence="2" id="KW-0472">Membrane</keyword>
<feature type="chain" id="PRO_5040426265" evidence="3">
    <location>
        <begin position="26"/>
        <end position="2017"/>
    </location>
</feature>
<evidence type="ECO:0000256" key="3">
    <source>
        <dbReference type="SAM" id="SignalP"/>
    </source>
</evidence>
<evidence type="ECO:0000256" key="1">
    <source>
        <dbReference type="SAM" id="MobiDB-lite"/>
    </source>
</evidence>
<gene>
    <name evidence="5" type="ORF">SEMRO_678_G185900.1</name>
</gene>
<dbReference type="CDD" id="cd00081">
    <property type="entry name" value="Hint"/>
    <property type="match status" value="1"/>
</dbReference>
<feature type="signal peptide" evidence="3">
    <location>
        <begin position="1"/>
        <end position="25"/>
    </location>
</feature>
<dbReference type="InterPro" id="IPR001767">
    <property type="entry name" value="Hedgehog_Hint"/>
</dbReference>
<dbReference type="EMBL" id="CAICTM010000677">
    <property type="protein sequence ID" value="CAB9514841.1"/>
    <property type="molecule type" value="Genomic_DNA"/>
</dbReference>
<feature type="compositionally biased region" description="Pro residues" evidence="1">
    <location>
        <begin position="1667"/>
        <end position="1699"/>
    </location>
</feature>
<dbReference type="Pfam" id="PF01079">
    <property type="entry name" value="Hint"/>
    <property type="match status" value="1"/>
</dbReference>
<dbReference type="GO" id="GO:0016540">
    <property type="term" value="P:protein autoprocessing"/>
    <property type="evidence" value="ECO:0007669"/>
    <property type="project" value="InterPro"/>
</dbReference>
<evidence type="ECO:0000256" key="2">
    <source>
        <dbReference type="SAM" id="Phobius"/>
    </source>
</evidence>
<dbReference type="PANTHER" id="PTHR46706:SF12">
    <property type="entry name" value="PROTEIN QUA-1-RELATED"/>
    <property type="match status" value="1"/>
</dbReference>
<feature type="region of interest" description="Disordered" evidence="1">
    <location>
        <begin position="1666"/>
        <end position="1722"/>
    </location>
</feature>
<keyword evidence="2" id="KW-0812">Transmembrane</keyword>
<proteinExistence type="predicted"/>
<evidence type="ECO:0000259" key="4">
    <source>
        <dbReference type="Pfam" id="PF01079"/>
    </source>
</evidence>